<evidence type="ECO:0000313" key="2">
    <source>
        <dbReference type="EMBL" id="KAF2734324.1"/>
    </source>
</evidence>
<gene>
    <name evidence="2" type="ORF">EJ04DRAFT_523738</name>
</gene>
<evidence type="ECO:0000313" key="3">
    <source>
        <dbReference type="Proteomes" id="UP000799444"/>
    </source>
</evidence>
<dbReference type="PROSITE" id="PS51257">
    <property type="entry name" value="PROKAR_LIPOPROTEIN"/>
    <property type="match status" value="1"/>
</dbReference>
<keyword evidence="1" id="KW-0732">Signal</keyword>
<organism evidence="2 3">
    <name type="scientific">Polyplosphaeria fusca</name>
    <dbReference type="NCBI Taxonomy" id="682080"/>
    <lineage>
        <taxon>Eukaryota</taxon>
        <taxon>Fungi</taxon>
        <taxon>Dikarya</taxon>
        <taxon>Ascomycota</taxon>
        <taxon>Pezizomycotina</taxon>
        <taxon>Dothideomycetes</taxon>
        <taxon>Pleosporomycetidae</taxon>
        <taxon>Pleosporales</taxon>
        <taxon>Tetraplosphaeriaceae</taxon>
        <taxon>Polyplosphaeria</taxon>
    </lineage>
</organism>
<name>A0A9P4V1A0_9PLEO</name>
<feature type="chain" id="PRO_5040181862" evidence="1">
    <location>
        <begin position="16"/>
        <end position="127"/>
    </location>
</feature>
<sequence length="127" mass="14360">MKFLLALTALPSAFACLHTWGYIVSDCTIGTTMDGGAQVVDNGVVVCDNNWGLREDQDGHFAFNCLPGYVYAVEKTGTRSWFRNNANTYSWINNVKKDTYCCHGACDDRKGLSYYCTDYSWDTWQFC</sequence>
<dbReference type="OrthoDB" id="2827110at2759"/>
<reference evidence="2" key="1">
    <citation type="journal article" date="2020" name="Stud. Mycol.">
        <title>101 Dothideomycetes genomes: a test case for predicting lifestyles and emergence of pathogens.</title>
        <authorList>
            <person name="Haridas S."/>
            <person name="Albert R."/>
            <person name="Binder M."/>
            <person name="Bloem J."/>
            <person name="Labutti K."/>
            <person name="Salamov A."/>
            <person name="Andreopoulos B."/>
            <person name="Baker S."/>
            <person name="Barry K."/>
            <person name="Bills G."/>
            <person name="Bluhm B."/>
            <person name="Cannon C."/>
            <person name="Castanera R."/>
            <person name="Culley D."/>
            <person name="Daum C."/>
            <person name="Ezra D."/>
            <person name="Gonzalez J."/>
            <person name="Henrissat B."/>
            <person name="Kuo A."/>
            <person name="Liang C."/>
            <person name="Lipzen A."/>
            <person name="Lutzoni F."/>
            <person name="Magnuson J."/>
            <person name="Mondo S."/>
            <person name="Nolan M."/>
            <person name="Ohm R."/>
            <person name="Pangilinan J."/>
            <person name="Park H.-J."/>
            <person name="Ramirez L."/>
            <person name="Alfaro M."/>
            <person name="Sun H."/>
            <person name="Tritt A."/>
            <person name="Yoshinaga Y."/>
            <person name="Zwiers L.-H."/>
            <person name="Turgeon B."/>
            <person name="Goodwin S."/>
            <person name="Spatafora J."/>
            <person name="Crous P."/>
            <person name="Grigoriev I."/>
        </authorList>
    </citation>
    <scope>NUCLEOTIDE SEQUENCE</scope>
    <source>
        <strain evidence="2">CBS 125425</strain>
    </source>
</reference>
<accession>A0A9P4V1A0</accession>
<protein>
    <submittedName>
        <fullName evidence="2">Uncharacterized protein</fullName>
    </submittedName>
</protein>
<feature type="signal peptide" evidence="1">
    <location>
        <begin position="1"/>
        <end position="15"/>
    </location>
</feature>
<dbReference type="AlphaFoldDB" id="A0A9P4V1A0"/>
<comment type="caution">
    <text evidence="2">The sequence shown here is derived from an EMBL/GenBank/DDBJ whole genome shotgun (WGS) entry which is preliminary data.</text>
</comment>
<dbReference type="EMBL" id="ML996149">
    <property type="protein sequence ID" value="KAF2734324.1"/>
    <property type="molecule type" value="Genomic_DNA"/>
</dbReference>
<dbReference type="Proteomes" id="UP000799444">
    <property type="component" value="Unassembled WGS sequence"/>
</dbReference>
<keyword evidence="3" id="KW-1185">Reference proteome</keyword>
<proteinExistence type="predicted"/>
<evidence type="ECO:0000256" key="1">
    <source>
        <dbReference type="SAM" id="SignalP"/>
    </source>
</evidence>